<reference evidence="2 3" key="1">
    <citation type="submission" date="2024-10" db="EMBL/GenBank/DDBJ databases">
        <title>Updated reference genomes for cyclostephanoid diatoms.</title>
        <authorList>
            <person name="Roberts W.R."/>
            <person name="Alverson A.J."/>
        </authorList>
    </citation>
    <scope>NUCLEOTIDE SEQUENCE [LARGE SCALE GENOMIC DNA]</scope>
    <source>
        <strain evidence="2 3">AJA010-31</strain>
    </source>
</reference>
<proteinExistence type="predicted"/>
<dbReference type="EMBL" id="JALLPJ020001349">
    <property type="protein sequence ID" value="KAL3768355.1"/>
    <property type="molecule type" value="Genomic_DNA"/>
</dbReference>
<feature type="compositionally biased region" description="Low complexity" evidence="1">
    <location>
        <begin position="34"/>
        <end position="54"/>
    </location>
</feature>
<dbReference type="AlphaFoldDB" id="A0ABD3MWS3"/>
<evidence type="ECO:0000256" key="1">
    <source>
        <dbReference type="SAM" id="MobiDB-lite"/>
    </source>
</evidence>
<protein>
    <submittedName>
        <fullName evidence="2">Uncharacterized protein</fullName>
    </submittedName>
</protein>
<keyword evidence="3" id="KW-1185">Reference proteome</keyword>
<organism evidence="2 3">
    <name type="scientific">Cyclotella atomus</name>
    <dbReference type="NCBI Taxonomy" id="382360"/>
    <lineage>
        <taxon>Eukaryota</taxon>
        <taxon>Sar</taxon>
        <taxon>Stramenopiles</taxon>
        <taxon>Ochrophyta</taxon>
        <taxon>Bacillariophyta</taxon>
        <taxon>Coscinodiscophyceae</taxon>
        <taxon>Thalassiosirophycidae</taxon>
        <taxon>Stephanodiscales</taxon>
        <taxon>Stephanodiscaceae</taxon>
        <taxon>Cyclotella</taxon>
    </lineage>
</organism>
<evidence type="ECO:0000313" key="2">
    <source>
        <dbReference type="EMBL" id="KAL3768355.1"/>
    </source>
</evidence>
<feature type="region of interest" description="Disordered" evidence="1">
    <location>
        <begin position="23"/>
        <end position="63"/>
    </location>
</feature>
<evidence type="ECO:0000313" key="3">
    <source>
        <dbReference type="Proteomes" id="UP001530400"/>
    </source>
</evidence>
<accession>A0ABD3MWS3</accession>
<sequence>MAFALTTAHNIISSCCGDAIPNPFSKNDEDQADTTPTPATATAAPTTEAAPTTTNKETKEFSDKDAKYEDLPWAKLPISARKAAMVIGFDQESWDSKKWLPIDDKHWEDLTPEELKACESLGWSKDSWNTKYSGVYWKDLPNVVKRACEKMGWDQVKWDEGKYLLCSIMASLCFRYVQSLIMLNLCVTLEDHDVGCWNKGWEEFSDDEKRALHVMGYYVHTWD</sequence>
<dbReference type="Proteomes" id="UP001530400">
    <property type="component" value="Unassembled WGS sequence"/>
</dbReference>
<name>A0ABD3MWS3_9STRA</name>
<gene>
    <name evidence="2" type="ORF">ACHAWO_006758</name>
</gene>
<comment type="caution">
    <text evidence="2">The sequence shown here is derived from an EMBL/GenBank/DDBJ whole genome shotgun (WGS) entry which is preliminary data.</text>
</comment>